<proteinExistence type="predicted"/>
<dbReference type="Gene3D" id="2.40.10.500">
    <property type="match status" value="2"/>
</dbReference>
<feature type="repeat" description="NHL" evidence="2">
    <location>
        <begin position="118"/>
        <end position="156"/>
    </location>
</feature>
<comment type="caution">
    <text evidence="3">The sequence shown here is derived from an EMBL/GenBank/DDBJ whole genome shotgun (WGS) entry which is preliminary data.</text>
</comment>
<evidence type="ECO:0000256" key="1">
    <source>
        <dbReference type="ARBA" id="ARBA00022737"/>
    </source>
</evidence>
<gene>
    <name evidence="3" type="ORF">VCS650_LOCUS35840</name>
</gene>
<evidence type="ECO:0000313" key="4">
    <source>
        <dbReference type="Proteomes" id="UP000663891"/>
    </source>
</evidence>
<reference evidence="3" key="1">
    <citation type="submission" date="2021-02" db="EMBL/GenBank/DDBJ databases">
        <authorList>
            <person name="Nowell W R."/>
        </authorList>
    </citation>
    <scope>NUCLEOTIDE SEQUENCE</scope>
</reference>
<dbReference type="InterPro" id="IPR001258">
    <property type="entry name" value="NHL_repeat"/>
</dbReference>
<keyword evidence="1" id="KW-0677">Repeat</keyword>
<dbReference type="SUPFAM" id="SSF63825">
    <property type="entry name" value="YWTD domain"/>
    <property type="match status" value="1"/>
</dbReference>
<protein>
    <recommendedName>
        <fullName evidence="5">NHL repeat containing protein</fullName>
    </recommendedName>
</protein>
<evidence type="ECO:0008006" key="5">
    <source>
        <dbReference type="Google" id="ProtNLM"/>
    </source>
</evidence>
<dbReference type="Pfam" id="PF01436">
    <property type="entry name" value="NHL"/>
    <property type="match status" value="2"/>
</dbReference>
<dbReference type="GO" id="GO:0008270">
    <property type="term" value="F:zinc ion binding"/>
    <property type="evidence" value="ECO:0007669"/>
    <property type="project" value="UniProtKB-KW"/>
</dbReference>
<feature type="repeat" description="NHL" evidence="2">
    <location>
        <begin position="631"/>
        <end position="667"/>
    </location>
</feature>
<sequence length="667" mass="71232">MVLFHIELTTSSTTATVTTTTITTTTITTTTTTPTTTTATTTTTTTTTIVNPCVFGNLLWNTTGITVLGELPSTIAASGVFVDSNDTLYAVDENKNHVVWQLLKDEVTPTVVAGIPETLGSGNTHLQNPNDVYVDRYGNIYVVDSYNHRIQKFSSGSNVGETIAGNGIAGSALNQLNNPRYFTFDSTEAYLYVSDSNNHRVLRFATNSTSGTDGILVSGGAEANDTTTSLNYPWGIHYLPSVSNDLFIVNNRGESVMRWTPSAAAGDFVIGTPGVNGSNSTLLYYPTGIKLDSYMNIYVADSGNGRIQLYCAGTNTGVTIAGNGTSGNDAIQLSGPRGIAFDSSMNMYIGDTGNGRVFGNLLWNTTGITVLGGFPSYIAASGVFVDLNDTLYAVDENRNFVVWKLMKDDVNATVVAGTLRSAGTSNTTFHNPNDVYVDRYGNIYVVDTNNHRIQKFSSESNIGETIAGLTGIAGSALNQLDTPRYFTFDLTDTYMYVSDFYNHRILRFSTNSTSGTDGTVVAGGNGNSDTTTSLNHPWGIHYLPSISNDLFIVNNIGQSVMRWAPGATAAIFIIGTPGTTGSTSTLLSTPSGIKLDSHMNIYVADRDNNRVMLFCANSNVGITIAGDVSGGSGPTQLRGPRGIAFDSEMNMYIGDTGNGRVQKFMKL</sequence>
<evidence type="ECO:0000313" key="3">
    <source>
        <dbReference type="EMBL" id="CAF1389045.1"/>
    </source>
</evidence>
<dbReference type="CDD" id="cd05819">
    <property type="entry name" value="NHL"/>
    <property type="match status" value="2"/>
</dbReference>
<dbReference type="PROSITE" id="PS51125">
    <property type="entry name" value="NHL"/>
    <property type="match status" value="3"/>
</dbReference>
<dbReference type="InterPro" id="IPR050952">
    <property type="entry name" value="TRIM-NHL_E3_ligases"/>
</dbReference>
<dbReference type="InterPro" id="IPR011042">
    <property type="entry name" value="6-blade_b-propeller_TolB-like"/>
</dbReference>
<feature type="repeat" description="NHL" evidence="2">
    <location>
        <begin position="416"/>
        <end position="459"/>
    </location>
</feature>
<accession>A0A815KF99</accession>
<dbReference type="SUPFAM" id="SSF101898">
    <property type="entry name" value="NHL repeat"/>
    <property type="match status" value="1"/>
</dbReference>
<name>A0A815KF99_9BILA</name>
<organism evidence="3 4">
    <name type="scientific">Adineta steineri</name>
    <dbReference type="NCBI Taxonomy" id="433720"/>
    <lineage>
        <taxon>Eukaryota</taxon>
        <taxon>Metazoa</taxon>
        <taxon>Spiralia</taxon>
        <taxon>Gnathifera</taxon>
        <taxon>Rotifera</taxon>
        <taxon>Eurotatoria</taxon>
        <taxon>Bdelloidea</taxon>
        <taxon>Adinetida</taxon>
        <taxon>Adinetidae</taxon>
        <taxon>Adineta</taxon>
    </lineage>
</organism>
<dbReference type="OrthoDB" id="28293at2759"/>
<dbReference type="PANTHER" id="PTHR24104">
    <property type="entry name" value="E3 UBIQUITIN-PROTEIN LIGASE NHLRC1-RELATED"/>
    <property type="match status" value="1"/>
</dbReference>
<dbReference type="Proteomes" id="UP000663891">
    <property type="component" value="Unassembled WGS sequence"/>
</dbReference>
<dbReference type="EMBL" id="CAJNON010000835">
    <property type="protein sequence ID" value="CAF1389045.1"/>
    <property type="molecule type" value="Genomic_DNA"/>
</dbReference>
<dbReference type="AlphaFoldDB" id="A0A815KF99"/>
<evidence type="ECO:0000256" key="2">
    <source>
        <dbReference type="PROSITE-ProRule" id="PRU00504"/>
    </source>
</evidence>
<dbReference type="PANTHER" id="PTHR24104:SF25">
    <property type="entry name" value="PROTEIN LIN-41"/>
    <property type="match status" value="1"/>
</dbReference>
<dbReference type="Gene3D" id="2.120.10.30">
    <property type="entry name" value="TolB, C-terminal domain"/>
    <property type="match status" value="2"/>
</dbReference>